<dbReference type="Gene3D" id="3.40.30.10">
    <property type="entry name" value="Glutaredoxin"/>
    <property type="match status" value="1"/>
</dbReference>
<dbReference type="InterPro" id="IPR000866">
    <property type="entry name" value="AhpC/TSA"/>
</dbReference>
<feature type="domain" description="Thioredoxin" evidence="1">
    <location>
        <begin position="40"/>
        <end position="196"/>
    </location>
</feature>
<dbReference type="GO" id="GO:0016491">
    <property type="term" value="F:oxidoreductase activity"/>
    <property type="evidence" value="ECO:0007669"/>
    <property type="project" value="InterPro"/>
</dbReference>
<reference evidence="2 3" key="1">
    <citation type="submission" date="2019-06" db="EMBL/GenBank/DDBJ databases">
        <title>Flavibacter putida gen. nov., sp. nov., a novel marine bacterium of the family Flavobacteriaceae isolated from coastal seawater.</title>
        <authorList>
            <person name="Feng X."/>
        </authorList>
    </citation>
    <scope>NUCLEOTIDE SEQUENCE [LARGE SCALE GENOMIC DNA]</scope>
    <source>
        <strain evidence="2 3">PLHSN227</strain>
    </source>
</reference>
<proteinExistence type="predicted"/>
<dbReference type="Proteomes" id="UP000317169">
    <property type="component" value="Unassembled WGS sequence"/>
</dbReference>
<dbReference type="InterPro" id="IPR050553">
    <property type="entry name" value="Thioredoxin_ResA/DsbE_sf"/>
</dbReference>
<evidence type="ECO:0000313" key="2">
    <source>
        <dbReference type="EMBL" id="TQD39418.1"/>
    </source>
</evidence>
<comment type="caution">
    <text evidence="2">The sequence shown here is derived from an EMBL/GenBank/DDBJ whole genome shotgun (WGS) entry which is preliminary data.</text>
</comment>
<evidence type="ECO:0000313" key="3">
    <source>
        <dbReference type="Proteomes" id="UP000317169"/>
    </source>
</evidence>
<organism evidence="2 3">
    <name type="scientific">Haloflavibacter putidus</name>
    <dbReference type="NCBI Taxonomy" id="2576776"/>
    <lineage>
        <taxon>Bacteria</taxon>
        <taxon>Pseudomonadati</taxon>
        <taxon>Bacteroidota</taxon>
        <taxon>Flavobacteriia</taxon>
        <taxon>Flavobacteriales</taxon>
        <taxon>Flavobacteriaceae</taxon>
        <taxon>Haloflavibacter</taxon>
    </lineage>
</organism>
<dbReference type="InterPro" id="IPR036249">
    <property type="entry name" value="Thioredoxin-like_sf"/>
</dbReference>
<keyword evidence="3" id="KW-1185">Reference proteome</keyword>
<gene>
    <name evidence="2" type="ORF">FKR84_05850</name>
</gene>
<dbReference type="SUPFAM" id="SSF52833">
    <property type="entry name" value="Thioredoxin-like"/>
    <property type="match status" value="1"/>
</dbReference>
<dbReference type="CDD" id="cd02966">
    <property type="entry name" value="TlpA_like_family"/>
    <property type="match status" value="1"/>
</dbReference>
<dbReference type="GO" id="GO:0016209">
    <property type="term" value="F:antioxidant activity"/>
    <property type="evidence" value="ECO:0007669"/>
    <property type="project" value="InterPro"/>
</dbReference>
<evidence type="ECO:0000259" key="1">
    <source>
        <dbReference type="PROSITE" id="PS51352"/>
    </source>
</evidence>
<dbReference type="PROSITE" id="PS51352">
    <property type="entry name" value="THIOREDOXIN_2"/>
    <property type="match status" value="1"/>
</dbReference>
<dbReference type="PANTHER" id="PTHR42852:SF17">
    <property type="entry name" value="THIOREDOXIN-LIKE PROTEIN HI_1115"/>
    <property type="match status" value="1"/>
</dbReference>
<dbReference type="Pfam" id="PF00578">
    <property type="entry name" value="AhpC-TSA"/>
    <property type="match status" value="1"/>
</dbReference>
<dbReference type="EMBL" id="VIAR01000004">
    <property type="protein sequence ID" value="TQD39418.1"/>
    <property type="molecule type" value="Genomic_DNA"/>
</dbReference>
<dbReference type="RefSeq" id="WP_141421365.1">
    <property type="nucleotide sequence ID" value="NZ_VIAR01000004.1"/>
</dbReference>
<dbReference type="OrthoDB" id="9815205at2"/>
<protein>
    <submittedName>
        <fullName evidence="2">TlpA family protein disulfide reductase</fullName>
    </submittedName>
</protein>
<accession>A0A507ZUJ0</accession>
<dbReference type="InterPro" id="IPR013766">
    <property type="entry name" value="Thioredoxin_domain"/>
</dbReference>
<dbReference type="PANTHER" id="PTHR42852">
    <property type="entry name" value="THIOL:DISULFIDE INTERCHANGE PROTEIN DSBE"/>
    <property type="match status" value="1"/>
</dbReference>
<name>A0A507ZUJ0_9FLAO</name>
<sequence>MKKKTIKKIGNYSFWIVFVVVLFTSSLRAEVFGFIQRGVLELGIMNPDTTTETTEDNKAKKASYKVKLLDQNGNKVDMANLKDKVIFINFWATWCPPCIAEMPSIDNLHEHFEKDEDVVFLMISLDKNFEKAKKFKSRKEFDFDVHKTLGNLPRVYQSRSIPTTFVVDKNGNIAFEHKGMADYDTKKFKNFINNLK</sequence>
<dbReference type="AlphaFoldDB" id="A0A507ZUJ0"/>